<proteinExistence type="predicted"/>
<dbReference type="AlphaFoldDB" id="A0A1M4XBP6"/>
<evidence type="ECO:0000313" key="2">
    <source>
        <dbReference type="Proteomes" id="UP000184048"/>
    </source>
</evidence>
<name>A0A1M4XBP6_9BACT</name>
<sequence length="52" mass="6136">MWGKNDISKLILKYLFLNKAHENELVTEFMPKTSLNSATVRYRNLPVGFLFF</sequence>
<organism evidence="1 2">
    <name type="scientific">Flavisolibacter ginsengisoli DSM 18119</name>
    <dbReference type="NCBI Taxonomy" id="1121884"/>
    <lineage>
        <taxon>Bacteria</taxon>
        <taxon>Pseudomonadati</taxon>
        <taxon>Bacteroidota</taxon>
        <taxon>Chitinophagia</taxon>
        <taxon>Chitinophagales</taxon>
        <taxon>Chitinophagaceae</taxon>
        <taxon>Flavisolibacter</taxon>
    </lineage>
</organism>
<protein>
    <submittedName>
        <fullName evidence="1">Uncharacterized protein</fullName>
    </submittedName>
</protein>
<dbReference type="Proteomes" id="UP000184048">
    <property type="component" value="Unassembled WGS sequence"/>
</dbReference>
<gene>
    <name evidence="1" type="ORF">SAMN02745131_01413</name>
</gene>
<keyword evidence="2" id="KW-1185">Reference proteome</keyword>
<dbReference type="EMBL" id="FQUU01000004">
    <property type="protein sequence ID" value="SHE90861.1"/>
    <property type="molecule type" value="Genomic_DNA"/>
</dbReference>
<reference evidence="1 2" key="1">
    <citation type="submission" date="2016-11" db="EMBL/GenBank/DDBJ databases">
        <authorList>
            <person name="Jaros S."/>
            <person name="Januszkiewicz K."/>
            <person name="Wedrychowicz H."/>
        </authorList>
    </citation>
    <scope>NUCLEOTIDE SEQUENCE [LARGE SCALE GENOMIC DNA]</scope>
    <source>
        <strain evidence="1 2">DSM 18119</strain>
    </source>
</reference>
<accession>A0A1M4XBP6</accession>
<evidence type="ECO:0000313" key="1">
    <source>
        <dbReference type="EMBL" id="SHE90861.1"/>
    </source>
</evidence>